<dbReference type="EMBL" id="SLWW01000004">
    <property type="protein sequence ID" value="TCO72414.1"/>
    <property type="molecule type" value="Genomic_DNA"/>
</dbReference>
<sequence>MIAPMTALVADIGGTNTRVALAGGPRLVAGSVRRYPNAEFADLSEVLARYLAEAGSPRIDGACAALAGPVRAGRGRLTNLDWTIDEAGIARATGAKSVKLLNDLQAQGHALDHLAPDALVPVLDGPRAAGETRLVIGLGTGVNVTVVHRTPTGTLVTANEAGHVTLPVADEDGLALARFAAGDDGFAAVEDILAGRGVEALFAWVTMRAGTPRRMDGHAIIAAAPDDPAAEEALRCYTAMLGRVAGDLALHHLPYGGIYLIGGVARAVTPHLGRLGLDRAFRAKGRFSGLMEAFAIATITDDFAALTGCAAYLAESA</sequence>
<keyword evidence="2 4" id="KW-0418">Kinase</keyword>
<protein>
    <submittedName>
        <fullName evidence="4">Glucokinase</fullName>
    </submittedName>
</protein>
<dbReference type="SUPFAM" id="SSF53067">
    <property type="entry name" value="Actin-like ATPase domain"/>
    <property type="match status" value="1"/>
</dbReference>
<proteinExistence type="inferred from homology"/>
<dbReference type="InterPro" id="IPR043129">
    <property type="entry name" value="ATPase_NBD"/>
</dbReference>
<gene>
    <name evidence="4" type="ORF">EV655_104101</name>
</gene>
<dbReference type="Gene3D" id="3.40.367.20">
    <property type="match status" value="1"/>
</dbReference>
<dbReference type="GO" id="GO:0005536">
    <property type="term" value="F:D-glucose binding"/>
    <property type="evidence" value="ECO:0007669"/>
    <property type="project" value="InterPro"/>
</dbReference>
<keyword evidence="5" id="KW-1185">Reference proteome</keyword>
<dbReference type="Pfam" id="PF02685">
    <property type="entry name" value="Glucokinase"/>
    <property type="match status" value="1"/>
</dbReference>
<evidence type="ECO:0000256" key="3">
    <source>
        <dbReference type="RuleBase" id="RU004046"/>
    </source>
</evidence>
<keyword evidence="1" id="KW-0808">Transferase</keyword>
<name>A0A4R2KGZ3_9RHOB</name>
<dbReference type="GO" id="GO:0004340">
    <property type="term" value="F:glucokinase activity"/>
    <property type="evidence" value="ECO:0007669"/>
    <property type="project" value="InterPro"/>
</dbReference>
<organism evidence="4 5">
    <name type="scientific">Rhodovulum euryhalinum</name>
    <dbReference type="NCBI Taxonomy" id="35805"/>
    <lineage>
        <taxon>Bacteria</taxon>
        <taxon>Pseudomonadati</taxon>
        <taxon>Pseudomonadota</taxon>
        <taxon>Alphaproteobacteria</taxon>
        <taxon>Rhodobacterales</taxon>
        <taxon>Paracoccaceae</taxon>
        <taxon>Rhodovulum</taxon>
    </lineage>
</organism>
<evidence type="ECO:0000256" key="2">
    <source>
        <dbReference type="ARBA" id="ARBA00022777"/>
    </source>
</evidence>
<evidence type="ECO:0000256" key="1">
    <source>
        <dbReference type="ARBA" id="ARBA00022679"/>
    </source>
</evidence>
<dbReference type="Gene3D" id="3.30.420.40">
    <property type="match status" value="1"/>
</dbReference>
<dbReference type="CDD" id="cd24008">
    <property type="entry name" value="ASKHA_NBD_GLK"/>
    <property type="match status" value="1"/>
</dbReference>
<dbReference type="GO" id="GO:0006096">
    <property type="term" value="P:glycolytic process"/>
    <property type="evidence" value="ECO:0007669"/>
    <property type="project" value="InterPro"/>
</dbReference>
<accession>A0A4R2KGZ3</accession>
<dbReference type="InterPro" id="IPR003836">
    <property type="entry name" value="Glucokinase"/>
</dbReference>
<dbReference type="PANTHER" id="PTHR47690">
    <property type="entry name" value="GLUCOKINASE"/>
    <property type="match status" value="1"/>
</dbReference>
<evidence type="ECO:0000313" key="5">
    <source>
        <dbReference type="Proteomes" id="UP000295142"/>
    </source>
</evidence>
<comment type="similarity">
    <text evidence="3">Belongs to the bacterial glucokinase family.</text>
</comment>
<dbReference type="GO" id="GO:0005829">
    <property type="term" value="C:cytosol"/>
    <property type="evidence" value="ECO:0007669"/>
    <property type="project" value="TreeGrafter"/>
</dbReference>
<dbReference type="AlphaFoldDB" id="A0A4R2KGZ3"/>
<dbReference type="GO" id="GO:0005524">
    <property type="term" value="F:ATP binding"/>
    <property type="evidence" value="ECO:0007669"/>
    <property type="project" value="InterPro"/>
</dbReference>
<dbReference type="PANTHER" id="PTHR47690:SF1">
    <property type="entry name" value="GLUCOKINASE"/>
    <property type="match status" value="1"/>
</dbReference>
<comment type="caution">
    <text evidence="4">The sequence shown here is derived from an EMBL/GenBank/DDBJ whole genome shotgun (WGS) entry which is preliminary data.</text>
</comment>
<dbReference type="InterPro" id="IPR050201">
    <property type="entry name" value="Bacterial_glucokinase"/>
</dbReference>
<reference evidence="4 5" key="1">
    <citation type="submission" date="2019-03" db="EMBL/GenBank/DDBJ databases">
        <title>Genomic Encyclopedia of Type Strains, Phase IV (KMG-IV): sequencing the most valuable type-strain genomes for metagenomic binning, comparative biology and taxonomic classification.</title>
        <authorList>
            <person name="Goeker M."/>
        </authorList>
    </citation>
    <scope>NUCLEOTIDE SEQUENCE [LARGE SCALE GENOMIC DNA]</scope>
    <source>
        <strain evidence="4 5">DSM 4868</strain>
    </source>
</reference>
<dbReference type="Proteomes" id="UP000295142">
    <property type="component" value="Unassembled WGS sequence"/>
</dbReference>
<evidence type="ECO:0000313" key="4">
    <source>
        <dbReference type="EMBL" id="TCO72414.1"/>
    </source>
</evidence>